<keyword evidence="10" id="KW-0067">ATP-binding</keyword>
<dbReference type="InterPro" id="IPR036097">
    <property type="entry name" value="HisK_dim/P_sf"/>
</dbReference>
<comment type="caution">
    <text evidence="16">The sequence shown here is derived from an EMBL/GenBank/DDBJ whole genome shotgun (WGS) entry which is preliminary data.</text>
</comment>
<keyword evidence="11 14" id="KW-1133">Transmembrane helix</keyword>
<keyword evidence="9 16" id="KW-0418">Kinase</keyword>
<dbReference type="InterPro" id="IPR050398">
    <property type="entry name" value="HssS/ArlS-like"/>
</dbReference>
<evidence type="ECO:0000256" key="3">
    <source>
        <dbReference type="ARBA" id="ARBA00012438"/>
    </source>
</evidence>
<evidence type="ECO:0000256" key="13">
    <source>
        <dbReference type="ARBA" id="ARBA00023136"/>
    </source>
</evidence>
<keyword evidence="5" id="KW-0597">Phosphoprotein</keyword>
<evidence type="ECO:0000256" key="2">
    <source>
        <dbReference type="ARBA" id="ARBA00004651"/>
    </source>
</evidence>
<proteinExistence type="predicted"/>
<evidence type="ECO:0000256" key="6">
    <source>
        <dbReference type="ARBA" id="ARBA00022679"/>
    </source>
</evidence>
<evidence type="ECO:0000256" key="1">
    <source>
        <dbReference type="ARBA" id="ARBA00000085"/>
    </source>
</evidence>
<keyword evidence="6" id="KW-0808">Transferase</keyword>
<evidence type="ECO:0000256" key="8">
    <source>
        <dbReference type="ARBA" id="ARBA00022741"/>
    </source>
</evidence>
<keyword evidence="13 14" id="KW-0472">Membrane</keyword>
<dbReference type="PANTHER" id="PTHR45528">
    <property type="entry name" value="SENSOR HISTIDINE KINASE CPXA"/>
    <property type="match status" value="1"/>
</dbReference>
<dbReference type="GO" id="GO:0000155">
    <property type="term" value="F:phosphorelay sensor kinase activity"/>
    <property type="evidence" value="ECO:0007669"/>
    <property type="project" value="InterPro"/>
</dbReference>
<gene>
    <name evidence="16" type="ORF">C4F51_13140</name>
</gene>
<feature type="transmembrane region" description="Helical" evidence="14">
    <location>
        <begin position="163"/>
        <end position="186"/>
    </location>
</feature>
<keyword evidence="7 14" id="KW-0812">Transmembrane</keyword>
<evidence type="ECO:0000256" key="10">
    <source>
        <dbReference type="ARBA" id="ARBA00022840"/>
    </source>
</evidence>
<accession>A0A928V4J0</accession>
<dbReference type="AlphaFoldDB" id="A0A928V4J0"/>
<reference evidence="16" key="1">
    <citation type="submission" date="2018-07" db="EMBL/GenBank/DDBJ databases">
        <title>Genome assembly of strain Ka43.</title>
        <authorList>
            <person name="Kukolya J."/>
            <person name="Nagy I."/>
            <person name="Horvath B."/>
            <person name="Toth A."/>
        </authorList>
    </citation>
    <scope>NUCLEOTIDE SEQUENCE</scope>
    <source>
        <strain evidence="16">KB43</strain>
    </source>
</reference>
<keyword evidence="8" id="KW-0547">Nucleotide-binding</keyword>
<dbReference type="InterPro" id="IPR036890">
    <property type="entry name" value="HATPase_C_sf"/>
</dbReference>
<evidence type="ECO:0000256" key="4">
    <source>
        <dbReference type="ARBA" id="ARBA00022475"/>
    </source>
</evidence>
<evidence type="ECO:0000256" key="14">
    <source>
        <dbReference type="SAM" id="Phobius"/>
    </source>
</evidence>
<protein>
    <recommendedName>
        <fullName evidence="3">histidine kinase</fullName>
        <ecNumber evidence="3">2.7.13.3</ecNumber>
    </recommendedName>
</protein>
<dbReference type="InterPro" id="IPR003661">
    <property type="entry name" value="HisK_dim/P_dom"/>
</dbReference>
<evidence type="ECO:0000313" key="16">
    <source>
        <dbReference type="EMBL" id="MBE8718132.1"/>
    </source>
</evidence>
<dbReference type="PANTHER" id="PTHR45528:SF1">
    <property type="entry name" value="SENSOR HISTIDINE KINASE CPXA"/>
    <property type="match status" value="1"/>
</dbReference>
<dbReference type="GO" id="GO:0005886">
    <property type="term" value="C:plasma membrane"/>
    <property type="evidence" value="ECO:0007669"/>
    <property type="project" value="UniProtKB-SubCell"/>
</dbReference>
<dbReference type="SUPFAM" id="SSF55874">
    <property type="entry name" value="ATPase domain of HSP90 chaperone/DNA topoisomerase II/histidine kinase"/>
    <property type="match status" value="1"/>
</dbReference>
<dbReference type="EMBL" id="PRDL01000001">
    <property type="protein sequence ID" value="MBE8718132.1"/>
    <property type="molecule type" value="Genomic_DNA"/>
</dbReference>
<evidence type="ECO:0000259" key="15">
    <source>
        <dbReference type="SMART" id="SM00388"/>
    </source>
</evidence>
<dbReference type="Proteomes" id="UP000652567">
    <property type="component" value="Unassembled WGS sequence"/>
</dbReference>
<feature type="domain" description="Signal transduction histidine kinase dimerisation/phosphoacceptor" evidence="15">
    <location>
        <begin position="239"/>
        <end position="305"/>
    </location>
</feature>
<evidence type="ECO:0000256" key="5">
    <source>
        <dbReference type="ARBA" id="ARBA00022553"/>
    </source>
</evidence>
<sequence length="439" mass="49752">MHCAPPLIAGVRSLCLKRFTARDIALFRKITQSLFYRLTISIALLAAIYILLFSLVIAVAEDQLEVLSLHHWLDSEASKYRQEYVLYGEQTALPNPFEFDSYWSENAIPPWLKNYTVPGFYEHHLGPEDKHFLVTPHPSGTGVFYVVFKDDADDYLDLYESRLHLFTLLFGLGILLFTLISGFYLVRQIAVPLMKVRHKIRQMPPGETAFAVDAPYIELREIEQALLDSKKIIAAYFQREQEFNRFASHEMRTPLMVLKGSADILGRTLPTDKVSAKALTRIQNACAEMTLLTDMFLLLGKAQIEPYQLQTLSVAELLQHQLPLIAASFSQHNADYNLVTEEDCTILAPSSFLIVVINNLLKNAFSYSDGTVEITLNGGSLRVVNSYQQEYRENVGYGYGLVIIERICSRMNWLFEKTDSNNAFAVTITFGEGPPQRGA</sequence>
<comment type="subcellular location">
    <subcellularLocation>
        <location evidence="2">Cell membrane</location>
        <topology evidence="2">Multi-pass membrane protein</topology>
    </subcellularLocation>
</comment>
<dbReference type="Pfam" id="PF00512">
    <property type="entry name" value="HisKA"/>
    <property type="match status" value="1"/>
</dbReference>
<name>A0A928V4J0_9GAMM</name>
<dbReference type="SUPFAM" id="SSF47384">
    <property type="entry name" value="Homodimeric domain of signal transducing histidine kinase"/>
    <property type="match status" value="1"/>
</dbReference>
<dbReference type="EC" id="2.7.13.3" evidence="3"/>
<keyword evidence="17" id="KW-1185">Reference proteome</keyword>
<dbReference type="GO" id="GO:0005524">
    <property type="term" value="F:ATP binding"/>
    <property type="evidence" value="ECO:0007669"/>
    <property type="project" value="UniProtKB-KW"/>
</dbReference>
<evidence type="ECO:0000313" key="17">
    <source>
        <dbReference type="Proteomes" id="UP000652567"/>
    </source>
</evidence>
<dbReference type="Gene3D" id="1.10.287.130">
    <property type="match status" value="1"/>
</dbReference>
<feature type="transmembrane region" description="Helical" evidence="14">
    <location>
        <begin position="34"/>
        <end position="60"/>
    </location>
</feature>
<dbReference type="CDD" id="cd00082">
    <property type="entry name" value="HisKA"/>
    <property type="match status" value="1"/>
</dbReference>
<keyword evidence="4" id="KW-1003">Cell membrane</keyword>
<keyword evidence="12" id="KW-0902">Two-component regulatory system</keyword>
<evidence type="ECO:0000256" key="7">
    <source>
        <dbReference type="ARBA" id="ARBA00022692"/>
    </source>
</evidence>
<evidence type="ECO:0000256" key="11">
    <source>
        <dbReference type="ARBA" id="ARBA00022989"/>
    </source>
</evidence>
<evidence type="ECO:0000256" key="9">
    <source>
        <dbReference type="ARBA" id="ARBA00022777"/>
    </source>
</evidence>
<dbReference type="SMART" id="SM00388">
    <property type="entry name" value="HisKA"/>
    <property type="match status" value="1"/>
</dbReference>
<organism evidence="16 17">
    <name type="scientific">Cellvibrio polysaccharolyticus</name>
    <dbReference type="NCBI Taxonomy" id="2082724"/>
    <lineage>
        <taxon>Bacteria</taxon>
        <taxon>Pseudomonadati</taxon>
        <taxon>Pseudomonadota</taxon>
        <taxon>Gammaproteobacteria</taxon>
        <taxon>Cellvibrionales</taxon>
        <taxon>Cellvibrionaceae</taxon>
        <taxon>Cellvibrio</taxon>
    </lineage>
</organism>
<comment type="catalytic activity">
    <reaction evidence="1">
        <text>ATP + protein L-histidine = ADP + protein N-phospho-L-histidine.</text>
        <dbReference type="EC" id="2.7.13.3"/>
    </reaction>
</comment>
<evidence type="ECO:0000256" key="12">
    <source>
        <dbReference type="ARBA" id="ARBA00023012"/>
    </source>
</evidence>